<reference evidence="2" key="1">
    <citation type="submission" date="2021-02" db="EMBL/GenBank/DDBJ databases">
        <title>Infant gut strain persistence is associated with maternal origin, phylogeny, and functional potential including surface adhesion and iron acquisition.</title>
        <authorList>
            <person name="Lou Y.C."/>
        </authorList>
    </citation>
    <scope>NUCLEOTIDE SEQUENCE</scope>
    <source>
        <strain evidence="2">L3_101_000M1_dasL3_101_000M1_concoct_87</strain>
    </source>
</reference>
<sequence>MKRLTADQQRLAEENLSIVERVLRFDINVNPCVAGLGYEDLYQEGCVWLCNAALTFDPARGSFASYARQVVQNGLVSYCRNLTGKQSRMISLAEMEPTALAALEVQHSAPFDIECETPLLLAAAESQYSGVTRKGVHALALQVSGIPLTAVATRMSAPPNHVSAWISRAVHKLRNDESFLSSLHEN</sequence>
<dbReference type="Proteomes" id="UP000759273">
    <property type="component" value="Unassembled WGS sequence"/>
</dbReference>
<dbReference type="Pfam" id="PF04542">
    <property type="entry name" value="Sigma70_r2"/>
    <property type="match status" value="1"/>
</dbReference>
<evidence type="ECO:0000259" key="1">
    <source>
        <dbReference type="Pfam" id="PF04542"/>
    </source>
</evidence>
<dbReference type="GO" id="GO:0006352">
    <property type="term" value="P:DNA-templated transcription initiation"/>
    <property type="evidence" value="ECO:0007669"/>
    <property type="project" value="InterPro"/>
</dbReference>
<dbReference type="InterPro" id="IPR013325">
    <property type="entry name" value="RNA_pol_sigma_r2"/>
</dbReference>
<comment type="caution">
    <text evidence="2">The sequence shown here is derived from an EMBL/GenBank/DDBJ whole genome shotgun (WGS) entry which is preliminary data.</text>
</comment>
<organism evidence="2 3">
    <name type="scientific">Subdoligranulum variabile</name>
    <dbReference type="NCBI Taxonomy" id="214851"/>
    <lineage>
        <taxon>Bacteria</taxon>
        <taxon>Bacillati</taxon>
        <taxon>Bacillota</taxon>
        <taxon>Clostridia</taxon>
        <taxon>Eubacteriales</taxon>
        <taxon>Oscillospiraceae</taxon>
        <taxon>Subdoligranulum</taxon>
    </lineage>
</organism>
<feature type="domain" description="RNA polymerase sigma-70 region 2" evidence="1">
    <location>
        <begin position="37"/>
        <end position="81"/>
    </location>
</feature>
<evidence type="ECO:0000313" key="3">
    <source>
        <dbReference type="Proteomes" id="UP000759273"/>
    </source>
</evidence>
<dbReference type="GO" id="GO:0003700">
    <property type="term" value="F:DNA-binding transcription factor activity"/>
    <property type="evidence" value="ECO:0007669"/>
    <property type="project" value="InterPro"/>
</dbReference>
<dbReference type="InterPro" id="IPR007627">
    <property type="entry name" value="RNA_pol_sigma70_r2"/>
</dbReference>
<evidence type="ECO:0000313" key="2">
    <source>
        <dbReference type="EMBL" id="MBS5332862.1"/>
    </source>
</evidence>
<proteinExistence type="predicted"/>
<accession>A0A943DE74</accession>
<dbReference type="SUPFAM" id="SSF88946">
    <property type="entry name" value="Sigma2 domain of RNA polymerase sigma factors"/>
    <property type="match status" value="1"/>
</dbReference>
<protein>
    <submittedName>
        <fullName evidence="2">Sigma-70 family RNA polymerase sigma factor</fullName>
    </submittedName>
</protein>
<gene>
    <name evidence="2" type="ORF">KHY36_10085</name>
</gene>
<dbReference type="EMBL" id="JAGZGG010000024">
    <property type="protein sequence ID" value="MBS5332862.1"/>
    <property type="molecule type" value="Genomic_DNA"/>
</dbReference>
<name>A0A943DE74_9FIRM</name>
<dbReference type="Gene3D" id="1.10.1740.10">
    <property type="match status" value="1"/>
</dbReference>
<dbReference type="AlphaFoldDB" id="A0A943DE74"/>